<reference evidence="1 2" key="1">
    <citation type="journal article" date="2014" name="Science">
        <title>Plant genetics. Early allopolyploid evolution in the post-Neolithic Brassica napus oilseed genome.</title>
        <authorList>
            <person name="Chalhoub B."/>
            <person name="Denoeud F."/>
            <person name="Liu S."/>
            <person name="Parkin I.A."/>
            <person name="Tang H."/>
            <person name="Wang X."/>
            <person name="Chiquet J."/>
            <person name="Belcram H."/>
            <person name="Tong C."/>
            <person name="Samans B."/>
            <person name="Correa M."/>
            <person name="Da Silva C."/>
            <person name="Just J."/>
            <person name="Falentin C."/>
            <person name="Koh C.S."/>
            <person name="Le Clainche I."/>
            <person name="Bernard M."/>
            <person name="Bento P."/>
            <person name="Noel B."/>
            <person name="Labadie K."/>
            <person name="Alberti A."/>
            <person name="Charles M."/>
            <person name="Arnaud D."/>
            <person name="Guo H."/>
            <person name="Daviaud C."/>
            <person name="Alamery S."/>
            <person name="Jabbari K."/>
            <person name="Zhao M."/>
            <person name="Edger P.P."/>
            <person name="Chelaifa H."/>
            <person name="Tack D."/>
            <person name="Lassalle G."/>
            <person name="Mestiri I."/>
            <person name="Schnel N."/>
            <person name="Le Paslier M.C."/>
            <person name="Fan G."/>
            <person name="Renault V."/>
            <person name="Bayer P.E."/>
            <person name="Golicz A.A."/>
            <person name="Manoli S."/>
            <person name="Lee T.H."/>
            <person name="Thi V.H."/>
            <person name="Chalabi S."/>
            <person name="Hu Q."/>
            <person name="Fan C."/>
            <person name="Tollenaere R."/>
            <person name="Lu Y."/>
            <person name="Battail C."/>
            <person name="Shen J."/>
            <person name="Sidebottom C.H."/>
            <person name="Wang X."/>
            <person name="Canaguier A."/>
            <person name="Chauveau A."/>
            <person name="Berard A."/>
            <person name="Deniot G."/>
            <person name="Guan M."/>
            <person name="Liu Z."/>
            <person name="Sun F."/>
            <person name="Lim Y.P."/>
            <person name="Lyons E."/>
            <person name="Town C.D."/>
            <person name="Bancroft I."/>
            <person name="Wang X."/>
            <person name="Meng J."/>
            <person name="Ma J."/>
            <person name="Pires J.C."/>
            <person name="King G.J."/>
            <person name="Brunel D."/>
            <person name="Delourme R."/>
            <person name="Renard M."/>
            <person name="Aury J.M."/>
            <person name="Adams K.L."/>
            <person name="Batley J."/>
            <person name="Snowdon R.J."/>
            <person name="Tost J."/>
            <person name="Edwards D."/>
            <person name="Zhou Y."/>
            <person name="Hua W."/>
            <person name="Sharpe A.G."/>
            <person name="Paterson A.H."/>
            <person name="Guan C."/>
            <person name="Wincker P."/>
        </authorList>
    </citation>
    <scope>NUCLEOTIDE SEQUENCE [LARGE SCALE GENOMIC DNA]</scope>
    <source>
        <strain evidence="2">cv. Darmor-bzh</strain>
    </source>
</reference>
<dbReference type="AlphaFoldDB" id="A0A078GNU2"/>
<dbReference type="EMBL" id="LK032216">
    <property type="protein sequence ID" value="CDY28210.1"/>
    <property type="molecule type" value="Genomic_DNA"/>
</dbReference>
<dbReference type="STRING" id="3708.A0A078GNU2"/>
<keyword evidence="2" id="KW-1185">Reference proteome</keyword>
<dbReference type="Gramene" id="CDY28210">
    <property type="protein sequence ID" value="CDY28210"/>
    <property type="gene ID" value="GSBRNA2T00039936001"/>
</dbReference>
<accession>A0A078GNU2</accession>
<dbReference type="PaxDb" id="3708-A0A078GNU2"/>
<sequence>MTLESICQRRQTTLGRSLGVWLWPILMKMEDEWFKKAVLDAVIKSVSDSLLVTHAADVEACRSLV</sequence>
<evidence type="ECO:0000313" key="1">
    <source>
        <dbReference type="EMBL" id="CDY28210.1"/>
    </source>
</evidence>
<proteinExistence type="predicted"/>
<dbReference type="Proteomes" id="UP000028999">
    <property type="component" value="Unassembled WGS sequence"/>
</dbReference>
<organism evidence="1 2">
    <name type="scientific">Brassica napus</name>
    <name type="common">Rape</name>
    <dbReference type="NCBI Taxonomy" id="3708"/>
    <lineage>
        <taxon>Eukaryota</taxon>
        <taxon>Viridiplantae</taxon>
        <taxon>Streptophyta</taxon>
        <taxon>Embryophyta</taxon>
        <taxon>Tracheophyta</taxon>
        <taxon>Spermatophyta</taxon>
        <taxon>Magnoliopsida</taxon>
        <taxon>eudicotyledons</taxon>
        <taxon>Gunneridae</taxon>
        <taxon>Pentapetalae</taxon>
        <taxon>rosids</taxon>
        <taxon>malvids</taxon>
        <taxon>Brassicales</taxon>
        <taxon>Brassicaceae</taxon>
        <taxon>Brassiceae</taxon>
        <taxon>Brassica</taxon>
    </lineage>
</organism>
<gene>
    <name evidence="1" type="primary">BnaA01g06390D</name>
    <name evidence="1" type="ORF">GSBRNA2T00039936001</name>
</gene>
<protein>
    <submittedName>
        <fullName evidence="1">BnaA01g06390D protein</fullName>
    </submittedName>
</protein>
<name>A0A078GNU2_BRANA</name>
<evidence type="ECO:0000313" key="2">
    <source>
        <dbReference type="Proteomes" id="UP000028999"/>
    </source>
</evidence>